<evidence type="ECO:0000313" key="1">
    <source>
        <dbReference type="EMBL" id="UOE21255.1"/>
    </source>
</evidence>
<dbReference type="Pfam" id="PF00550">
    <property type="entry name" value="PP-binding"/>
    <property type="match status" value="1"/>
</dbReference>
<sequence>MSATPNTVPAEEIQRLTLRWAAELLEEPEVLPEDNFLELGGHSMLALQMAERAKKRFGAEYDLMILFEKDFAAAAAELAHRITGD</sequence>
<reference evidence="1" key="1">
    <citation type="submission" date="2020-10" db="EMBL/GenBank/DDBJ databases">
        <title>De novo genome project of the cellulose decomposer Thermobifida halotolerans type strain.</title>
        <authorList>
            <person name="Nagy I."/>
            <person name="Horvath B."/>
            <person name="Kukolya J."/>
            <person name="Nagy I."/>
            <person name="Orsini M."/>
        </authorList>
    </citation>
    <scope>NUCLEOTIDE SEQUENCE</scope>
    <source>
        <strain evidence="1">DSM 44931</strain>
    </source>
</reference>
<evidence type="ECO:0000313" key="2">
    <source>
        <dbReference type="Proteomes" id="UP000265719"/>
    </source>
</evidence>
<gene>
    <name evidence="1" type="ORF">NI17_009005</name>
</gene>
<dbReference type="InterPro" id="IPR006162">
    <property type="entry name" value="Ppantetheine_attach_site"/>
</dbReference>
<dbReference type="SUPFAM" id="SSF47336">
    <property type="entry name" value="ACP-like"/>
    <property type="match status" value="1"/>
</dbReference>
<dbReference type="PROSITE" id="PS00012">
    <property type="entry name" value="PHOSPHOPANTETHEINE"/>
    <property type="match status" value="1"/>
</dbReference>
<dbReference type="InterPro" id="IPR036736">
    <property type="entry name" value="ACP-like_sf"/>
</dbReference>
<dbReference type="PROSITE" id="PS50075">
    <property type="entry name" value="CARRIER"/>
    <property type="match status" value="1"/>
</dbReference>
<dbReference type="AlphaFoldDB" id="A0A399FWL7"/>
<dbReference type="KEGG" id="thao:NI17_009005"/>
<dbReference type="InterPro" id="IPR009081">
    <property type="entry name" value="PP-bd_ACP"/>
</dbReference>
<dbReference type="EMBL" id="CP063196">
    <property type="protein sequence ID" value="UOE21255.1"/>
    <property type="molecule type" value="Genomic_DNA"/>
</dbReference>
<protein>
    <submittedName>
        <fullName evidence="1">Acyl carrier protein</fullName>
    </submittedName>
</protein>
<keyword evidence="2" id="KW-1185">Reference proteome</keyword>
<dbReference type="Gene3D" id="1.10.1200.10">
    <property type="entry name" value="ACP-like"/>
    <property type="match status" value="1"/>
</dbReference>
<name>A0A399FWL7_9ACTN</name>
<organism evidence="1 2">
    <name type="scientific">Thermobifida halotolerans</name>
    <dbReference type="NCBI Taxonomy" id="483545"/>
    <lineage>
        <taxon>Bacteria</taxon>
        <taxon>Bacillati</taxon>
        <taxon>Actinomycetota</taxon>
        <taxon>Actinomycetes</taxon>
        <taxon>Streptosporangiales</taxon>
        <taxon>Nocardiopsidaceae</taxon>
        <taxon>Thermobifida</taxon>
    </lineage>
</organism>
<dbReference type="Proteomes" id="UP000265719">
    <property type="component" value="Chromosome"/>
</dbReference>
<accession>A0A399FWL7</accession>
<proteinExistence type="predicted"/>
<dbReference type="RefSeq" id="WP_068691692.1">
    <property type="nucleotide sequence ID" value="NZ_CP063196.1"/>
</dbReference>
<dbReference type="OrthoDB" id="2085352at2"/>